<proteinExistence type="predicted"/>
<sequence>MTIKKYEGWSQADLLTEAESALRDYKTDPNKRKRGPDLETPTLILHELRHRKKNTWKTQKKIIKMMKEAGHKEIEWLVPVSNLLKGLRKKQTGHYHVYLIRLDFKSGYGVYIGKTGKDGKTVEQRWEEHIDENHFFSRTGKRDTTEIGQQILRYPVAHLQNTSKDDYEILETQIKDLILNSGFLKKQHIKGGH</sequence>
<dbReference type="AlphaFoldDB" id="A0A382VLM5"/>
<gene>
    <name evidence="1" type="ORF">METZ01_LOCUS399665</name>
</gene>
<evidence type="ECO:0000313" key="1">
    <source>
        <dbReference type="EMBL" id="SVD46811.1"/>
    </source>
</evidence>
<reference evidence="1" key="1">
    <citation type="submission" date="2018-05" db="EMBL/GenBank/DDBJ databases">
        <authorList>
            <person name="Lanie J.A."/>
            <person name="Ng W.-L."/>
            <person name="Kazmierczak K.M."/>
            <person name="Andrzejewski T.M."/>
            <person name="Davidsen T.M."/>
            <person name="Wayne K.J."/>
            <person name="Tettelin H."/>
            <person name="Glass J.I."/>
            <person name="Rusch D."/>
            <person name="Podicherti R."/>
            <person name="Tsui H.-C.T."/>
            <person name="Winkler M.E."/>
        </authorList>
    </citation>
    <scope>NUCLEOTIDE SEQUENCE</scope>
</reference>
<protein>
    <recommendedName>
        <fullName evidence="2">GIY-YIG domain-containing protein</fullName>
    </recommendedName>
</protein>
<name>A0A382VLM5_9ZZZZ</name>
<organism evidence="1">
    <name type="scientific">marine metagenome</name>
    <dbReference type="NCBI Taxonomy" id="408172"/>
    <lineage>
        <taxon>unclassified sequences</taxon>
        <taxon>metagenomes</taxon>
        <taxon>ecological metagenomes</taxon>
    </lineage>
</organism>
<accession>A0A382VLM5</accession>
<evidence type="ECO:0008006" key="2">
    <source>
        <dbReference type="Google" id="ProtNLM"/>
    </source>
</evidence>
<dbReference type="EMBL" id="UINC01152567">
    <property type="protein sequence ID" value="SVD46811.1"/>
    <property type="molecule type" value="Genomic_DNA"/>
</dbReference>